<feature type="compositionally biased region" description="Basic and acidic residues" evidence="8">
    <location>
        <begin position="1"/>
        <end position="26"/>
    </location>
</feature>
<evidence type="ECO:0000259" key="9">
    <source>
        <dbReference type="PROSITE" id="PS51695"/>
    </source>
</evidence>
<dbReference type="AlphaFoldDB" id="A0A917SBM5"/>
<dbReference type="SUPFAM" id="SSF54897">
    <property type="entry name" value="Protease propeptides/inhibitors"/>
    <property type="match status" value="1"/>
</dbReference>
<comment type="cofactor">
    <cofactor evidence="1">
        <name>Ca(2+)</name>
        <dbReference type="ChEBI" id="CHEBI:29108"/>
    </cofactor>
</comment>
<name>A0A917SBM5_9BACL</name>
<reference evidence="10" key="1">
    <citation type="journal article" date="2014" name="Int. J. Syst. Evol. Microbiol.">
        <title>Complete genome sequence of Corynebacterium casei LMG S-19264T (=DSM 44701T), isolated from a smear-ripened cheese.</title>
        <authorList>
            <consortium name="US DOE Joint Genome Institute (JGI-PGF)"/>
            <person name="Walter F."/>
            <person name="Albersmeier A."/>
            <person name="Kalinowski J."/>
            <person name="Ruckert C."/>
        </authorList>
    </citation>
    <scope>NUCLEOTIDE SEQUENCE</scope>
    <source>
        <strain evidence="10">JCM 15325</strain>
    </source>
</reference>
<keyword evidence="2" id="KW-0645">Protease</keyword>
<dbReference type="InterPro" id="IPR036852">
    <property type="entry name" value="Peptidase_S8/S53_dom_sf"/>
</dbReference>
<dbReference type="InterPro" id="IPR030400">
    <property type="entry name" value="Sedolisin_dom"/>
</dbReference>
<dbReference type="SMART" id="SM00944">
    <property type="entry name" value="Pro-kuma_activ"/>
    <property type="match status" value="1"/>
</dbReference>
<keyword evidence="3" id="KW-0479">Metal-binding</keyword>
<keyword evidence="6" id="KW-0106">Calcium</keyword>
<keyword evidence="7" id="KW-0865">Zymogen</keyword>
<accession>A0A917SBM5</accession>
<dbReference type="GO" id="GO:0046872">
    <property type="term" value="F:metal ion binding"/>
    <property type="evidence" value="ECO:0007669"/>
    <property type="project" value="UniProtKB-KW"/>
</dbReference>
<evidence type="ECO:0000313" key="10">
    <source>
        <dbReference type="EMBL" id="GGL65383.1"/>
    </source>
</evidence>
<organism evidence="10 11">
    <name type="scientific">Sporolactobacillus putidus</name>
    <dbReference type="NCBI Taxonomy" id="492735"/>
    <lineage>
        <taxon>Bacteria</taxon>
        <taxon>Bacillati</taxon>
        <taxon>Bacillota</taxon>
        <taxon>Bacilli</taxon>
        <taxon>Bacillales</taxon>
        <taxon>Sporolactobacillaceae</taxon>
        <taxon>Sporolactobacillus</taxon>
    </lineage>
</organism>
<proteinExistence type="predicted"/>
<feature type="domain" description="Peptidase S53" evidence="9">
    <location>
        <begin position="189"/>
        <end position="542"/>
    </location>
</feature>
<protein>
    <submittedName>
        <fullName evidence="10">Kumamolisin</fullName>
    </submittedName>
</protein>
<evidence type="ECO:0000256" key="1">
    <source>
        <dbReference type="ARBA" id="ARBA00001913"/>
    </source>
</evidence>
<dbReference type="GO" id="GO:0006508">
    <property type="term" value="P:proteolysis"/>
    <property type="evidence" value="ECO:0007669"/>
    <property type="project" value="UniProtKB-KW"/>
</dbReference>
<dbReference type="RefSeq" id="WP_188805158.1">
    <property type="nucleotide sequence ID" value="NZ_BMOK01000022.1"/>
</dbReference>
<comment type="caution">
    <text evidence="10">The sequence shown here is derived from an EMBL/GenBank/DDBJ whole genome shotgun (WGS) entry which is preliminary data.</text>
</comment>
<sequence>MSKDDRLSNGQDAKDKVQLSKSERAPLPRAQRVGPVDPEEKMTVTVLLHRPPIDAMLAKTEIPSLTKKNYLSREAFAAAYGAKQEDIRKVERFAKDHELIVSEVNAAAGTMLLRGTAASFNQAFDVELVKYKHPNFTYRGHRGPVTIPSELEGIVEAVFGLDNRPQVKTHFQIFQQNKFSVRAEQAGTSYTPPQVAQLYHFPSDIDCSKQCIGIIELGGGYADAELRQYFSSLGLAEPTIKSVSVGGGSNQPTGDPNGADGEVVLDIEVAASVAPGVNIAVYFAPNTDAGFLNAMNKAIHDTENKPSVISISWGAAETAWTEQAMAAMDRAAQDAAAVGVTICCAAGDRGSADGVSDGLVHVDFPASSPHMLACGGTRLEGNGVTITSETVWDDGPDSSTGGGISDFFTLPQWQNSAQVPPSANPGGKSGRGVPDVAGNADPVTGYQILVDGQRTVIGGTSAVAPLWAGLIALINQQLGHPIGFIQPVLYNPSARSALRDITQGNNDSSRIKGAYTAGPGWDACTGLGSPVGNQLSGIFQNQ</sequence>
<dbReference type="InterPro" id="IPR050819">
    <property type="entry name" value="Tripeptidyl-peptidase_I"/>
</dbReference>
<evidence type="ECO:0000256" key="4">
    <source>
        <dbReference type="ARBA" id="ARBA00022801"/>
    </source>
</evidence>
<keyword evidence="5" id="KW-0720">Serine protease</keyword>
<dbReference type="EMBL" id="BMOK01000022">
    <property type="protein sequence ID" value="GGL65383.1"/>
    <property type="molecule type" value="Genomic_DNA"/>
</dbReference>
<dbReference type="PANTHER" id="PTHR14218">
    <property type="entry name" value="PROTEASE S8 TRIPEPTIDYL PEPTIDASE I CLN2"/>
    <property type="match status" value="1"/>
</dbReference>
<evidence type="ECO:0000256" key="8">
    <source>
        <dbReference type="SAM" id="MobiDB-lite"/>
    </source>
</evidence>
<dbReference type="CDD" id="cd11377">
    <property type="entry name" value="Pro-peptidase_S53"/>
    <property type="match status" value="1"/>
</dbReference>
<feature type="region of interest" description="Disordered" evidence="8">
    <location>
        <begin position="1"/>
        <end position="38"/>
    </location>
</feature>
<dbReference type="SUPFAM" id="SSF52743">
    <property type="entry name" value="Subtilisin-like"/>
    <property type="match status" value="1"/>
</dbReference>
<evidence type="ECO:0000256" key="2">
    <source>
        <dbReference type="ARBA" id="ARBA00022670"/>
    </source>
</evidence>
<dbReference type="PANTHER" id="PTHR14218:SF15">
    <property type="entry name" value="TRIPEPTIDYL-PEPTIDASE 1"/>
    <property type="match status" value="1"/>
</dbReference>
<dbReference type="InterPro" id="IPR000209">
    <property type="entry name" value="Peptidase_S8/S53_dom"/>
</dbReference>
<dbReference type="Pfam" id="PF00082">
    <property type="entry name" value="Peptidase_S8"/>
    <property type="match status" value="1"/>
</dbReference>
<evidence type="ECO:0000256" key="7">
    <source>
        <dbReference type="ARBA" id="ARBA00023145"/>
    </source>
</evidence>
<keyword evidence="4" id="KW-0378">Hydrolase</keyword>
<evidence type="ECO:0000256" key="3">
    <source>
        <dbReference type="ARBA" id="ARBA00022723"/>
    </source>
</evidence>
<dbReference type="GO" id="GO:0008240">
    <property type="term" value="F:tripeptidyl-peptidase activity"/>
    <property type="evidence" value="ECO:0007669"/>
    <property type="project" value="TreeGrafter"/>
</dbReference>
<dbReference type="PROSITE" id="PS51695">
    <property type="entry name" value="SEDOLISIN"/>
    <property type="match status" value="1"/>
</dbReference>
<dbReference type="Proteomes" id="UP000654670">
    <property type="component" value="Unassembled WGS sequence"/>
</dbReference>
<gene>
    <name evidence="10" type="ORF">GCM10007968_31750</name>
</gene>
<keyword evidence="11" id="KW-1185">Reference proteome</keyword>
<dbReference type="Gene3D" id="3.40.50.200">
    <property type="entry name" value="Peptidase S8/S53 domain"/>
    <property type="match status" value="1"/>
</dbReference>
<dbReference type="GO" id="GO:0004252">
    <property type="term" value="F:serine-type endopeptidase activity"/>
    <property type="evidence" value="ECO:0007669"/>
    <property type="project" value="InterPro"/>
</dbReference>
<dbReference type="CDD" id="cd04056">
    <property type="entry name" value="Peptidases_S53"/>
    <property type="match status" value="1"/>
</dbReference>
<dbReference type="InterPro" id="IPR015366">
    <property type="entry name" value="S53_propep"/>
</dbReference>
<evidence type="ECO:0000313" key="11">
    <source>
        <dbReference type="Proteomes" id="UP000654670"/>
    </source>
</evidence>
<evidence type="ECO:0000256" key="6">
    <source>
        <dbReference type="ARBA" id="ARBA00022837"/>
    </source>
</evidence>
<evidence type="ECO:0000256" key="5">
    <source>
        <dbReference type="ARBA" id="ARBA00022825"/>
    </source>
</evidence>
<reference evidence="10" key="2">
    <citation type="submission" date="2020-09" db="EMBL/GenBank/DDBJ databases">
        <authorList>
            <person name="Sun Q."/>
            <person name="Ohkuma M."/>
        </authorList>
    </citation>
    <scope>NUCLEOTIDE SEQUENCE</scope>
    <source>
        <strain evidence="10">JCM 15325</strain>
    </source>
</reference>
<dbReference type="Pfam" id="PF09286">
    <property type="entry name" value="Pro-kuma_activ"/>
    <property type="match status" value="1"/>
</dbReference>